<dbReference type="GO" id="GO:0008870">
    <property type="term" value="F:galactoside O-acetyltransferase activity"/>
    <property type="evidence" value="ECO:0007669"/>
    <property type="project" value="TreeGrafter"/>
</dbReference>
<organism evidence="7 8">
    <name type="scientific">Serinibacter arcticus</name>
    <dbReference type="NCBI Taxonomy" id="1655435"/>
    <lineage>
        <taxon>Bacteria</taxon>
        <taxon>Bacillati</taxon>
        <taxon>Actinomycetota</taxon>
        <taxon>Actinomycetes</taxon>
        <taxon>Micrococcales</taxon>
        <taxon>Beutenbergiaceae</taxon>
        <taxon>Serinibacter</taxon>
    </lineage>
</organism>
<keyword evidence="4 5" id="KW-0012">Acyltransferase</keyword>
<evidence type="ECO:0000256" key="1">
    <source>
        <dbReference type="ARBA" id="ARBA00007274"/>
    </source>
</evidence>
<dbReference type="PANTHER" id="PTHR43017">
    <property type="entry name" value="GALACTOSIDE O-ACETYLTRANSFERASE"/>
    <property type="match status" value="1"/>
</dbReference>
<evidence type="ECO:0000256" key="2">
    <source>
        <dbReference type="ARBA" id="ARBA00022679"/>
    </source>
</evidence>
<protein>
    <recommendedName>
        <fullName evidence="5">Acetyltransferase</fullName>
        <ecNumber evidence="5">2.3.1.-</ecNumber>
    </recommendedName>
</protein>
<evidence type="ECO:0000259" key="6">
    <source>
        <dbReference type="SMART" id="SM01266"/>
    </source>
</evidence>
<dbReference type="InterPro" id="IPR039369">
    <property type="entry name" value="LacA-like"/>
</dbReference>
<reference evidence="7 8" key="1">
    <citation type="submission" date="2018-11" db="EMBL/GenBank/DDBJ databases">
        <title>Complete genome sequencing of the Actinobacteria Serinibacter sp. K3-2.</title>
        <authorList>
            <person name="Rakitin A.L."/>
            <person name="Beletsky A.V."/>
            <person name="Mardanov A.V."/>
            <person name="Ravin N.V."/>
            <person name="Gromova A.S."/>
            <person name="Filippova S.N."/>
            <person name="Gal'Chenko V.F."/>
        </authorList>
    </citation>
    <scope>NUCLEOTIDE SEQUENCE [LARGE SCALE GENOMIC DNA]</scope>
    <source>
        <strain evidence="7 8">K3-2</strain>
    </source>
</reference>
<dbReference type="EMBL" id="RHPJ01000003">
    <property type="protein sequence ID" value="TGO04662.1"/>
    <property type="molecule type" value="Genomic_DNA"/>
</dbReference>
<evidence type="ECO:0000313" key="7">
    <source>
        <dbReference type="EMBL" id="TGO04662.1"/>
    </source>
</evidence>
<dbReference type="Pfam" id="PF12464">
    <property type="entry name" value="Mac"/>
    <property type="match status" value="1"/>
</dbReference>
<dbReference type="EC" id="2.3.1.-" evidence="5"/>
<comment type="similarity">
    <text evidence="1 5">Belongs to the transferase hexapeptide repeat family.</text>
</comment>
<dbReference type="Pfam" id="PF00132">
    <property type="entry name" value="Hexapep"/>
    <property type="match status" value="1"/>
</dbReference>
<dbReference type="InterPro" id="IPR024688">
    <property type="entry name" value="Mac_dom"/>
</dbReference>
<dbReference type="AlphaFoldDB" id="A0A4Z1E1W5"/>
<feature type="domain" description="Maltose/galactoside acetyltransferase" evidence="6">
    <location>
        <begin position="9"/>
        <end position="65"/>
    </location>
</feature>
<evidence type="ECO:0000256" key="5">
    <source>
        <dbReference type="RuleBase" id="RU367021"/>
    </source>
</evidence>
<dbReference type="PROSITE" id="PS00101">
    <property type="entry name" value="HEXAPEP_TRANSFERASES"/>
    <property type="match status" value="1"/>
</dbReference>
<evidence type="ECO:0000256" key="4">
    <source>
        <dbReference type="ARBA" id="ARBA00023315"/>
    </source>
</evidence>
<dbReference type="Gene3D" id="2.160.10.10">
    <property type="entry name" value="Hexapeptide repeat proteins"/>
    <property type="match status" value="1"/>
</dbReference>
<dbReference type="InterPro" id="IPR011004">
    <property type="entry name" value="Trimer_LpxA-like_sf"/>
</dbReference>
<dbReference type="Proteomes" id="UP000297318">
    <property type="component" value="Unassembled WGS sequence"/>
</dbReference>
<comment type="caution">
    <text evidence="7">The sequence shown here is derived from an EMBL/GenBank/DDBJ whole genome shotgun (WGS) entry which is preliminary data.</text>
</comment>
<evidence type="ECO:0000313" key="8">
    <source>
        <dbReference type="Proteomes" id="UP000297318"/>
    </source>
</evidence>
<keyword evidence="3" id="KW-0677">Repeat</keyword>
<name>A0A4Z1E1W5_9MICO</name>
<gene>
    <name evidence="7" type="ORF">SERN_2255</name>
</gene>
<keyword evidence="8" id="KW-1185">Reference proteome</keyword>
<proteinExistence type="inferred from homology"/>
<dbReference type="SMART" id="SM01266">
    <property type="entry name" value="Mac"/>
    <property type="match status" value="1"/>
</dbReference>
<dbReference type="FunFam" id="2.160.10.10:FF:000025">
    <property type="entry name" value="Hexapeptide-repeat containing-acetyltransferase"/>
    <property type="match status" value="1"/>
</dbReference>
<dbReference type="CDD" id="cd03357">
    <property type="entry name" value="LbH_MAT_GAT"/>
    <property type="match status" value="1"/>
</dbReference>
<dbReference type="PANTHER" id="PTHR43017:SF1">
    <property type="entry name" value="ACETYLTRANSFERASE YJL218W-RELATED"/>
    <property type="match status" value="1"/>
</dbReference>
<evidence type="ECO:0000256" key="3">
    <source>
        <dbReference type="ARBA" id="ARBA00022737"/>
    </source>
</evidence>
<accession>A0A4Z1E1W5</accession>
<dbReference type="SUPFAM" id="SSF51161">
    <property type="entry name" value="Trimeric LpxA-like enzymes"/>
    <property type="match status" value="1"/>
</dbReference>
<dbReference type="InterPro" id="IPR001451">
    <property type="entry name" value="Hexapep"/>
</dbReference>
<sequence>MTTPESMHRTLNDGELYVDYGPGLEWLEEERLAGKERIHDYNATRPRETAERTRMLGEILGTVGEGAWIEPPLHASYGSHVHIGADFFGNFNLTLVDDAEIVIGDRVMIAPNVTITTAGHPIHPELRVGGGQFSLPVRIEDDVWIGANVTILPGITIGAGSIVGAGSVVTRDVPPMVVAVGTPCRVVRAITDADRTYVPPAPREDGAPRP</sequence>
<keyword evidence="2 5" id="KW-0808">Transferase</keyword>
<dbReference type="RefSeq" id="WP_269846141.1">
    <property type="nucleotide sequence ID" value="NZ_RHPJ01000003.1"/>
</dbReference>
<dbReference type="InterPro" id="IPR018357">
    <property type="entry name" value="Hexapep_transf_CS"/>
</dbReference>